<dbReference type="AlphaFoldDB" id="A0A9P0NQH8"/>
<sequence length="133" mass="15069">MSDSQSPSTRVFINFLTSCRPPPSHHRPAPSVARSRCSVYPSPPAPRPTRPTSGDPGVIIKVFREPPTRNCRPPPLLPVRHRLRLRRRRRRRATVGGFYFSVSRARTLTRAVFSSSSRSRLFGRSSPLVLQQQ</sequence>
<dbReference type="Proteomes" id="UP001154329">
    <property type="component" value="Chromosome 4"/>
</dbReference>
<proteinExistence type="predicted"/>
<reference evidence="2" key="2">
    <citation type="submission" date="2022-10" db="EMBL/GenBank/DDBJ databases">
        <authorList>
            <consortium name="ENA_rothamsted_submissions"/>
            <consortium name="culmorum"/>
            <person name="King R."/>
        </authorList>
    </citation>
    <scope>NUCLEOTIDE SEQUENCE</scope>
</reference>
<evidence type="ECO:0000313" key="2">
    <source>
        <dbReference type="EMBL" id="CAH1737888.1"/>
    </source>
</evidence>
<evidence type="ECO:0000256" key="1">
    <source>
        <dbReference type="SAM" id="MobiDB-lite"/>
    </source>
</evidence>
<reference evidence="2" key="1">
    <citation type="submission" date="2022-02" db="EMBL/GenBank/DDBJ databases">
        <authorList>
            <person name="King R."/>
        </authorList>
    </citation>
    <scope>NUCLEOTIDE SEQUENCE</scope>
</reference>
<keyword evidence="3" id="KW-1185">Reference proteome</keyword>
<gene>
    <name evidence="2" type="ORF">APHIGO_LOCUS11321</name>
</gene>
<feature type="region of interest" description="Disordered" evidence="1">
    <location>
        <begin position="16"/>
        <end position="59"/>
    </location>
</feature>
<accession>A0A9P0NQH8</accession>
<organism evidence="2 3">
    <name type="scientific">Aphis gossypii</name>
    <name type="common">Cotton aphid</name>
    <dbReference type="NCBI Taxonomy" id="80765"/>
    <lineage>
        <taxon>Eukaryota</taxon>
        <taxon>Metazoa</taxon>
        <taxon>Ecdysozoa</taxon>
        <taxon>Arthropoda</taxon>
        <taxon>Hexapoda</taxon>
        <taxon>Insecta</taxon>
        <taxon>Pterygota</taxon>
        <taxon>Neoptera</taxon>
        <taxon>Paraneoptera</taxon>
        <taxon>Hemiptera</taxon>
        <taxon>Sternorrhyncha</taxon>
        <taxon>Aphidomorpha</taxon>
        <taxon>Aphidoidea</taxon>
        <taxon>Aphididae</taxon>
        <taxon>Aphidini</taxon>
        <taxon>Aphis</taxon>
        <taxon>Aphis</taxon>
    </lineage>
</organism>
<dbReference type="EMBL" id="OU899037">
    <property type="protein sequence ID" value="CAH1737888.1"/>
    <property type="molecule type" value="Genomic_DNA"/>
</dbReference>
<protein>
    <submittedName>
        <fullName evidence="2">Uncharacterized protein</fullName>
    </submittedName>
</protein>
<name>A0A9P0NQH8_APHGO</name>
<evidence type="ECO:0000313" key="3">
    <source>
        <dbReference type="Proteomes" id="UP001154329"/>
    </source>
</evidence>